<dbReference type="VEuPathDB" id="FungiDB:VP01_485g4"/>
<protein>
    <submittedName>
        <fullName evidence="1">Uncharacterized protein</fullName>
    </submittedName>
</protein>
<sequence length="279" mass="31659">MAGHRIARARGALHKYGCGMKDRCGIIREVEIIFREGVGMHEGIAEVDKEQGVLRQADEKCDEVDKEQGILREADGVQESRQKKRITTQMKNIRKERMPCFNRWKRPIGNLGELKLITNSLIHFLNQIHEHTQIRRQTQIEIVHRQKGVNGGQTLTQSRTQLILSLIGNLTNSATPMVLSPPLLKTAKKKLAQLPAVDMQHAPAKLPSKLHMFENNAVQKSILNTTTVKKQKNYESEKSLLGDSELGIWDMNGATRRKWKREVSIEGWMKGSTKAGHYS</sequence>
<accession>A0A0L6UMB0</accession>
<dbReference type="Proteomes" id="UP000037035">
    <property type="component" value="Unassembled WGS sequence"/>
</dbReference>
<reference evidence="1 2" key="1">
    <citation type="submission" date="2015-08" db="EMBL/GenBank/DDBJ databases">
        <title>Next Generation Sequencing and Analysis of the Genome of Puccinia sorghi L Schw, the Causal Agent of Maize Common Rust.</title>
        <authorList>
            <person name="Rochi L."/>
            <person name="Burguener G."/>
            <person name="Darino M."/>
            <person name="Turjanski A."/>
            <person name="Kreff E."/>
            <person name="Dieguez M.J."/>
            <person name="Sacco F."/>
        </authorList>
    </citation>
    <scope>NUCLEOTIDE SEQUENCE [LARGE SCALE GENOMIC DNA]</scope>
    <source>
        <strain evidence="1 2">RO10H11247</strain>
    </source>
</reference>
<dbReference type="EMBL" id="LAVV01010009">
    <property type="protein sequence ID" value="KNZ49678.1"/>
    <property type="molecule type" value="Genomic_DNA"/>
</dbReference>
<proteinExistence type="predicted"/>
<keyword evidence="2" id="KW-1185">Reference proteome</keyword>
<name>A0A0L6UMB0_9BASI</name>
<dbReference type="AlphaFoldDB" id="A0A0L6UMB0"/>
<evidence type="ECO:0000313" key="1">
    <source>
        <dbReference type="EMBL" id="KNZ49678.1"/>
    </source>
</evidence>
<comment type="caution">
    <text evidence="1">The sequence shown here is derived from an EMBL/GenBank/DDBJ whole genome shotgun (WGS) entry which is preliminary data.</text>
</comment>
<dbReference type="OrthoDB" id="3364905at2759"/>
<gene>
    <name evidence="1" type="ORF">VP01_485g4</name>
</gene>
<evidence type="ECO:0000313" key="2">
    <source>
        <dbReference type="Proteomes" id="UP000037035"/>
    </source>
</evidence>
<organism evidence="1 2">
    <name type="scientific">Puccinia sorghi</name>
    <dbReference type="NCBI Taxonomy" id="27349"/>
    <lineage>
        <taxon>Eukaryota</taxon>
        <taxon>Fungi</taxon>
        <taxon>Dikarya</taxon>
        <taxon>Basidiomycota</taxon>
        <taxon>Pucciniomycotina</taxon>
        <taxon>Pucciniomycetes</taxon>
        <taxon>Pucciniales</taxon>
        <taxon>Pucciniaceae</taxon>
        <taxon>Puccinia</taxon>
    </lineage>
</organism>